<dbReference type="SUPFAM" id="SSF52540">
    <property type="entry name" value="P-loop containing nucleoside triphosphate hydrolases"/>
    <property type="match status" value="1"/>
</dbReference>
<keyword evidence="5" id="KW-0539">Nucleus</keyword>
<dbReference type="InterPro" id="IPR001025">
    <property type="entry name" value="BAH_dom"/>
</dbReference>
<dbReference type="Pfam" id="PF22606">
    <property type="entry name" value="Cdc6-ORC-like_ATPase_lid"/>
    <property type="match status" value="1"/>
</dbReference>
<reference evidence="7" key="1">
    <citation type="submission" date="2021-01" db="EMBL/GenBank/DDBJ databases">
        <authorList>
            <person name="Corre E."/>
            <person name="Pelletier E."/>
            <person name="Niang G."/>
            <person name="Scheremetjew M."/>
            <person name="Finn R."/>
            <person name="Kale V."/>
            <person name="Holt S."/>
            <person name="Cochrane G."/>
            <person name="Meng A."/>
            <person name="Brown T."/>
            <person name="Cohen L."/>
        </authorList>
    </citation>
    <scope>NUCLEOTIDE SEQUENCE</scope>
    <source>
        <strain evidence="7">10249 10 AB</strain>
    </source>
</reference>
<dbReference type="GO" id="GO:0003682">
    <property type="term" value="F:chromatin binding"/>
    <property type="evidence" value="ECO:0007669"/>
    <property type="project" value="InterPro"/>
</dbReference>
<dbReference type="InterPro" id="IPR003593">
    <property type="entry name" value="AAA+_ATPase"/>
</dbReference>
<evidence type="ECO:0000313" key="7">
    <source>
        <dbReference type="EMBL" id="CAE0710694.1"/>
    </source>
</evidence>
<gene>
    <name evidence="7" type="ORF">PAUS00366_LOCUS3421</name>
</gene>
<dbReference type="GO" id="GO:0005664">
    <property type="term" value="C:nuclear origin of replication recognition complex"/>
    <property type="evidence" value="ECO:0007669"/>
    <property type="project" value="TreeGrafter"/>
</dbReference>
<dbReference type="PANTHER" id="PTHR10763:SF23">
    <property type="entry name" value="ORIGIN RECOGNITION COMPLEX SUBUNIT 1"/>
    <property type="match status" value="1"/>
</dbReference>
<dbReference type="PANTHER" id="PTHR10763">
    <property type="entry name" value="CELL DIVISION CONTROL PROTEIN 6-RELATED"/>
    <property type="match status" value="1"/>
</dbReference>
<dbReference type="GO" id="GO:0005524">
    <property type="term" value="F:ATP binding"/>
    <property type="evidence" value="ECO:0007669"/>
    <property type="project" value="InterPro"/>
</dbReference>
<feature type="domain" description="BAH" evidence="6">
    <location>
        <begin position="706"/>
        <end position="846"/>
    </location>
</feature>
<dbReference type="InterPro" id="IPR054425">
    <property type="entry name" value="Cdc6_ORC1-like_ATPase_lid"/>
</dbReference>
<dbReference type="GO" id="GO:0016887">
    <property type="term" value="F:ATP hydrolysis activity"/>
    <property type="evidence" value="ECO:0007669"/>
    <property type="project" value="InterPro"/>
</dbReference>
<accession>A0A7S4ACX9</accession>
<comment type="subcellular location">
    <subcellularLocation>
        <location evidence="1">Nucleus</location>
    </subcellularLocation>
</comment>
<dbReference type="SMART" id="SM00382">
    <property type="entry name" value="AAA"/>
    <property type="match status" value="1"/>
</dbReference>
<evidence type="ECO:0000256" key="2">
    <source>
        <dbReference type="ARBA" id="ARBA00008398"/>
    </source>
</evidence>
<dbReference type="InterPro" id="IPR003959">
    <property type="entry name" value="ATPase_AAA_core"/>
</dbReference>
<dbReference type="GO" id="GO:0003688">
    <property type="term" value="F:DNA replication origin binding"/>
    <property type="evidence" value="ECO:0007669"/>
    <property type="project" value="TreeGrafter"/>
</dbReference>
<dbReference type="InterPro" id="IPR027417">
    <property type="entry name" value="P-loop_NTPase"/>
</dbReference>
<dbReference type="Pfam" id="PF00004">
    <property type="entry name" value="AAA"/>
    <property type="match status" value="1"/>
</dbReference>
<keyword evidence="4" id="KW-0238">DNA-binding</keyword>
<dbReference type="Gene3D" id="3.40.50.300">
    <property type="entry name" value="P-loop containing nucleotide triphosphate hydrolases"/>
    <property type="match status" value="1"/>
</dbReference>
<evidence type="ECO:0000256" key="1">
    <source>
        <dbReference type="ARBA" id="ARBA00004123"/>
    </source>
</evidence>
<dbReference type="CDD" id="cd00009">
    <property type="entry name" value="AAA"/>
    <property type="match status" value="1"/>
</dbReference>
<comment type="similarity">
    <text evidence="2">Belongs to the ORC1 family.</text>
</comment>
<proteinExistence type="inferred from homology"/>
<name>A0A7S4ACX9_9STRA</name>
<dbReference type="EMBL" id="HBIX01004345">
    <property type="protein sequence ID" value="CAE0710694.1"/>
    <property type="molecule type" value="Transcribed_RNA"/>
</dbReference>
<dbReference type="PROSITE" id="PS51038">
    <property type="entry name" value="BAH"/>
    <property type="match status" value="1"/>
</dbReference>
<sequence>MGGILSRKKWCPGQVVALYQKECGSWMMEIRWFDRYEEILPQHKSGIEHLNRPHVLFETEVYDHLPVSDALPGRVILTSVEQKESWKGIIRDTTGLPIIPRLCTRICFDEEIETSMDWTNYDLNLPQIPPGLSRGLILRPKNRQGKEWVSILSRLYIRAIKMRGVDPNHHYFQKWSKDRKPIMQGKPMGLPFKPEESGVELGQHLLTINLERGSQDFYRSVFISSPATYLVSPTMEIKRMKNNSFKSMPGDIVCFFDKNASIPENYTSAQRIQFPWHPFRIPFSYGQILSIYKESIVDGGDSIKIEIRRFYKSSELSNDAKEFLPLQLEGNHDEIFESNDIEVGIYASSLLGTADVLLGNHMSSGSENERKHITCCRCKYFYLKAFQRLQPIYWSGMSPAGWDQGLRQRGYKRSIFLQKYDELKDALANGKNILPNIGQICDVFAPVEKSPKEGSCVGLRKQTVPLTSHLSFYEEASLNPQWSIFHASDYLSLADCSDRKLWILKIGDVVAVRDPEAPQSGTSLYPFLVHWFPGQILAIYNESNKNEPKHARFEIRCLKFEASTKGANKNQRRKITDCNPPKTLTATSTDLLGPLTLYYPGAVCETDLTKESIHLPLSEFLATQSLKVDIESVLAFSKVYSSVSKTSARNPIVSNLERDLDEHQYSNKPFRFDVLHLRSFYTEMTFVPKFKIFFGGNRYQPNSVPNTIKIGDTIRVRFEGSKRYPYDCNWSVAEVVAIFKEFPSQDEFNREQNLNPDEHCHNKFQIEIRWFYERRDISTTASSVDDASGFIEVYETDHCQVMDASNAVLDHVKLVEDGMSVKRSDGNYFLCTRFWSTKRRSLIPCSGLSGRIKRGLIHSTLGLEQDLDTSPTCRNDSIDLKINLTDWKDSMANLICKLTLKDASKNAYESGEALVGREKELSQLLTFFRAAFLEDHRSEGYKSSMFLAGPPGVGKTATVRAAIARLQQEQKAGEIPKFKFIPLNGIEVRHPPDIYIRFWETLTGKNHVGPHERACERLEEFFTSKISESDLPNTSTTIVLLDEIDYLVTDDQSVLYNLFDWPKRAAEVASTSRLIVVGISNTLNLVDHLIPSVQSRVGTEKCVFKAYSLNDTTSILRSKMKEGSPNFNFFEDDAILFAAKKTAALSGDIRKAFQICRSAAELVTRRFEEKRAMNGSEPEVHPKIRISDVQKASLESFNMAMVTAVSFSSSFEVLLLVSLAALCRSTGRDIGGFNIKDILAKMEALANASGNPEYIPAPSFGETIRVLTRLGEMNLVELHTMKSSSRTFRQSRGGSGGAWPMTSLAIDELTLLKGLKNTSHKELAQKNLPSMF</sequence>
<keyword evidence="3" id="KW-0235">DNA replication</keyword>
<dbReference type="InterPro" id="IPR050311">
    <property type="entry name" value="ORC1/CDC6"/>
</dbReference>
<evidence type="ECO:0000259" key="6">
    <source>
        <dbReference type="PROSITE" id="PS51038"/>
    </source>
</evidence>
<dbReference type="GO" id="GO:0006270">
    <property type="term" value="P:DNA replication initiation"/>
    <property type="evidence" value="ECO:0007669"/>
    <property type="project" value="TreeGrafter"/>
</dbReference>
<evidence type="ECO:0000256" key="3">
    <source>
        <dbReference type="ARBA" id="ARBA00022705"/>
    </source>
</evidence>
<evidence type="ECO:0000256" key="4">
    <source>
        <dbReference type="ARBA" id="ARBA00023125"/>
    </source>
</evidence>
<organism evidence="7">
    <name type="scientific">Pseudo-nitzschia australis</name>
    <dbReference type="NCBI Taxonomy" id="44445"/>
    <lineage>
        <taxon>Eukaryota</taxon>
        <taxon>Sar</taxon>
        <taxon>Stramenopiles</taxon>
        <taxon>Ochrophyta</taxon>
        <taxon>Bacillariophyta</taxon>
        <taxon>Bacillariophyceae</taxon>
        <taxon>Bacillariophycidae</taxon>
        <taxon>Bacillariales</taxon>
        <taxon>Bacillariaceae</taxon>
        <taxon>Pseudo-nitzschia</taxon>
    </lineage>
</organism>
<protein>
    <recommendedName>
        <fullName evidence="6">BAH domain-containing protein</fullName>
    </recommendedName>
</protein>
<evidence type="ECO:0000256" key="5">
    <source>
        <dbReference type="ARBA" id="ARBA00023242"/>
    </source>
</evidence>
<dbReference type="GO" id="GO:0033314">
    <property type="term" value="P:mitotic DNA replication checkpoint signaling"/>
    <property type="evidence" value="ECO:0007669"/>
    <property type="project" value="TreeGrafter"/>
</dbReference>